<keyword evidence="3" id="KW-1185">Reference proteome</keyword>
<reference evidence="2 3" key="1">
    <citation type="submission" date="2018-09" db="EMBL/GenBank/DDBJ databases">
        <title>A high-quality reference genome of wild soybean provides a powerful tool to mine soybean genomes.</title>
        <authorList>
            <person name="Xie M."/>
            <person name="Chung C.Y.L."/>
            <person name="Li M.-W."/>
            <person name="Wong F.-L."/>
            <person name="Chan T.-F."/>
            <person name="Lam H.-M."/>
        </authorList>
    </citation>
    <scope>NUCLEOTIDE SEQUENCE [LARGE SCALE GENOMIC DNA]</scope>
    <source>
        <strain evidence="3">cv. W05</strain>
        <tissue evidence="2">Hypocotyl of etiolated seedlings</tissue>
    </source>
</reference>
<dbReference type="Gene3D" id="3.20.20.70">
    <property type="entry name" value="Aldolase class I"/>
    <property type="match status" value="1"/>
</dbReference>
<dbReference type="AlphaFoldDB" id="A0A445L0C6"/>
<keyword evidence="1" id="KW-0732">Signal</keyword>
<organism evidence="2 3">
    <name type="scientific">Glycine soja</name>
    <name type="common">Wild soybean</name>
    <dbReference type="NCBI Taxonomy" id="3848"/>
    <lineage>
        <taxon>Eukaryota</taxon>
        <taxon>Viridiplantae</taxon>
        <taxon>Streptophyta</taxon>
        <taxon>Embryophyta</taxon>
        <taxon>Tracheophyta</taxon>
        <taxon>Spermatophyta</taxon>
        <taxon>Magnoliopsida</taxon>
        <taxon>eudicotyledons</taxon>
        <taxon>Gunneridae</taxon>
        <taxon>Pentapetalae</taxon>
        <taxon>rosids</taxon>
        <taxon>fabids</taxon>
        <taxon>Fabales</taxon>
        <taxon>Fabaceae</taxon>
        <taxon>Papilionoideae</taxon>
        <taxon>50 kb inversion clade</taxon>
        <taxon>NPAAA clade</taxon>
        <taxon>indigoferoid/millettioid clade</taxon>
        <taxon>Phaseoleae</taxon>
        <taxon>Glycine</taxon>
        <taxon>Glycine subgen. Soja</taxon>
    </lineage>
</organism>
<proteinExistence type="predicted"/>
<feature type="chain" id="PRO_5018998236" evidence="1">
    <location>
        <begin position="26"/>
        <end position="379"/>
    </location>
</feature>
<dbReference type="InterPro" id="IPR013785">
    <property type="entry name" value="Aldolase_TIM"/>
</dbReference>
<comment type="caution">
    <text evidence="2">The sequence shown here is derived from an EMBL/GenBank/DDBJ whole genome shotgun (WGS) entry which is preliminary data.</text>
</comment>
<sequence>MDSFSLLHNSKHLFLFLRFLFGSECLWPSGISSSIAYNWSRLNMKTGVKIIHARNQTCSKRMPGSLGHEEQDAQTFASWVVLMQSYPARALGRRLQVDWARDPREGPRVLMSLRLSSSFFRNLLKEASQGGELSYERAGASVHAAEHERLPLQVIVHVLFFDYVRSSISFRTPGNNSACDPLCSPMNRDEGYETTTGDSCQATLKNHISHLRIKDEELHKNGKLSKKNSKNNKTDIQLLPLRSRRIFDKLWSVGEEKVEYIKYSDPQKGAVAMLPPAKTLLPEVNDNEKNLIEMVVIRGNGVVTVEVLQIQVFKSWISDNPPKMAMYSGICKHGGREREQGDRVGERDSQHLRVHASNEEAALQLGVEAEASDPNVQGD</sequence>
<name>A0A445L0C6_GLYSO</name>
<dbReference type="Proteomes" id="UP000289340">
    <property type="component" value="Chromosome 4"/>
</dbReference>
<gene>
    <name evidence="2" type="ORF">D0Y65_009733</name>
</gene>
<evidence type="ECO:0000313" key="3">
    <source>
        <dbReference type="Proteomes" id="UP000289340"/>
    </source>
</evidence>
<protein>
    <submittedName>
        <fullName evidence="2">Uncharacterized protein</fullName>
    </submittedName>
</protein>
<evidence type="ECO:0000313" key="2">
    <source>
        <dbReference type="EMBL" id="RZC16573.1"/>
    </source>
</evidence>
<feature type="signal peptide" evidence="1">
    <location>
        <begin position="1"/>
        <end position="25"/>
    </location>
</feature>
<accession>A0A445L0C6</accession>
<dbReference type="EMBL" id="QZWG01000004">
    <property type="protein sequence ID" value="RZC16573.1"/>
    <property type="molecule type" value="Genomic_DNA"/>
</dbReference>
<evidence type="ECO:0000256" key="1">
    <source>
        <dbReference type="SAM" id="SignalP"/>
    </source>
</evidence>